<dbReference type="EMBL" id="BGZK01000013">
    <property type="protein sequence ID" value="GBP04209.1"/>
    <property type="molecule type" value="Genomic_DNA"/>
</dbReference>
<keyword evidence="2" id="KW-1185">Reference proteome</keyword>
<comment type="caution">
    <text evidence="1">The sequence shown here is derived from an EMBL/GenBank/DDBJ whole genome shotgun (WGS) entry which is preliminary data.</text>
</comment>
<dbReference type="AlphaFoldDB" id="A0A4C1SPX6"/>
<sequence length="103" mass="11815">MHPVTAYCSLTLQPQRHARSQVGYVYSLGMGWEISIEREEGTREREEDNCKLTMRCGVEEAPKECPTCSVTIETRSPQLTVTEARSYWLHNRRGVRRNTAPTS</sequence>
<evidence type="ECO:0000313" key="1">
    <source>
        <dbReference type="EMBL" id="GBP04209.1"/>
    </source>
</evidence>
<gene>
    <name evidence="1" type="ORF">EVAR_6460_1</name>
</gene>
<protein>
    <submittedName>
        <fullName evidence="1">Uncharacterized protein</fullName>
    </submittedName>
</protein>
<dbReference type="Proteomes" id="UP000299102">
    <property type="component" value="Unassembled WGS sequence"/>
</dbReference>
<name>A0A4C1SPX6_EUMVA</name>
<organism evidence="1 2">
    <name type="scientific">Eumeta variegata</name>
    <name type="common">Bagworm moth</name>
    <name type="synonym">Eumeta japonica</name>
    <dbReference type="NCBI Taxonomy" id="151549"/>
    <lineage>
        <taxon>Eukaryota</taxon>
        <taxon>Metazoa</taxon>
        <taxon>Ecdysozoa</taxon>
        <taxon>Arthropoda</taxon>
        <taxon>Hexapoda</taxon>
        <taxon>Insecta</taxon>
        <taxon>Pterygota</taxon>
        <taxon>Neoptera</taxon>
        <taxon>Endopterygota</taxon>
        <taxon>Lepidoptera</taxon>
        <taxon>Glossata</taxon>
        <taxon>Ditrysia</taxon>
        <taxon>Tineoidea</taxon>
        <taxon>Psychidae</taxon>
        <taxon>Oiketicinae</taxon>
        <taxon>Eumeta</taxon>
    </lineage>
</organism>
<reference evidence="1 2" key="1">
    <citation type="journal article" date="2019" name="Commun. Biol.">
        <title>The bagworm genome reveals a unique fibroin gene that provides high tensile strength.</title>
        <authorList>
            <person name="Kono N."/>
            <person name="Nakamura H."/>
            <person name="Ohtoshi R."/>
            <person name="Tomita M."/>
            <person name="Numata K."/>
            <person name="Arakawa K."/>
        </authorList>
    </citation>
    <scope>NUCLEOTIDE SEQUENCE [LARGE SCALE GENOMIC DNA]</scope>
</reference>
<evidence type="ECO:0000313" key="2">
    <source>
        <dbReference type="Proteomes" id="UP000299102"/>
    </source>
</evidence>
<accession>A0A4C1SPX6</accession>
<proteinExistence type="predicted"/>